<dbReference type="GO" id="GO:0000166">
    <property type="term" value="F:nucleotide binding"/>
    <property type="evidence" value="ECO:0007669"/>
    <property type="project" value="InterPro"/>
</dbReference>
<keyword evidence="2" id="KW-1185">Reference proteome</keyword>
<dbReference type="Gene3D" id="3.40.50.300">
    <property type="entry name" value="P-loop containing nucleotide triphosphate hydrolases"/>
    <property type="match status" value="1"/>
</dbReference>
<comment type="caution">
    <text evidence="1">The sequence shown here is derived from an EMBL/GenBank/DDBJ whole genome shotgun (WGS) entry which is preliminary data.</text>
</comment>
<dbReference type="InterPro" id="IPR027417">
    <property type="entry name" value="P-loop_NTPase"/>
</dbReference>
<keyword evidence="1" id="KW-0418">Kinase</keyword>
<dbReference type="Pfam" id="PF02283">
    <property type="entry name" value="CobU"/>
    <property type="match status" value="1"/>
</dbReference>
<dbReference type="RefSeq" id="WP_178045328.1">
    <property type="nucleotide sequence ID" value="NZ_JAJEPR010000002.1"/>
</dbReference>
<organism evidence="1 2">
    <name type="scientific">Fusicatenibacter faecihominis</name>
    <dbReference type="NCBI Taxonomy" id="2881276"/>
    <lineage>
        <taxon>Bacteria</taxon>
        <taxon>Bacillati</taxon>
        <taxon>Bacillota</taxon>
        <taxon>Clostridia</taxon>
        <taxon>Lachnospirales</taxon>
        <taxon>Lachnospiraceae</taxon>
        <taxon>Fusicatenibacter</taxon>
    </lineage>
</organism>
<dbReference type="SUPFAM" id="SSF52540">
    <property type="entry name" value="P-loop containing nucleoside triphosphate hydrolases"/>
    <property type="match status" value="1"/>
</dbReference>
<protein>
    <submittedName>
        <fullName evidence="1">Bifunctional adenosylcobinamide kinase/adenosylcobinamide-phosphate guanylyltransferase</fullName>
    </submittedName>
</protein>
<name>A0AAE3DQ60_9FIRM</name>
<keyword evidence="1" id="KW-0808">Transferase</keyword>
<proteinExistence type="predicted"/>
<gene>
    <name evidence="1" type="ORF">LKD71_01815</name>
</gene>
<sequence length="132" mass="14769">MKVFVGGAFQGKKKAAMEKTGLCETDFLDGETCTKEELLTGKAVNHFHSYIRRALKEEREGALDAFVQELFRKNPDLVIVSTELGYGIVPIDAFDRLYREKVGRILCKAVEQAEEVYRVVAGIPVCIKGEKV</sequence>
<dbReference type="InterPro" id="IPR003203">
    <property type="entry name" value="CobU/CobP"/>
</dbReference>
<keyword evidence="1" id="KW-0548">Nucleotidyltransferase</keyword>
<dbReference type="EMBL" id="JAJEPR010000002">
    <property type="protein sequence ID" value="MCC2188571.1"/>
    <property type="molecule type" value="Genomic_DNA"/>
</dbReference>
<dbReference type="Proteomes" id="UP001197875">
    <property type="component" value="Unassembled WGS sequence"/>
</dbReference>
<dbReference type="GO" id="GO:0043752">
    <property type="term" value="F:adenosylcobinamide kinase activity"/>
    <property type="evidence" value="ECO:0007669"/>
    <property type="project" value="InterPro"/>
</dbReference>
<evidence type="ECO:0000313" key="2">
    <source>
        <dbReference type="Proteomes" id="UP001197875"/>
    </source>
</evidence>
<evidence type="ECO:0000313" key="1">
    <source>
        <dbReference type="EMBL" id="MCC2188571.1"/>
    </source>
</evidence>
<dbReference type="GO" id="GO:0009236">
    <property type="term" value="P:cobalamin biosynthetic process"/>
    <property type="evidence" value="ECO:0007669"/>
    <property type="project" value="InterPro"/>
</dbReference>
<accession>A0AAE3DQ60</accession>
<dbReference type="AlphaFoldDB" id="A0AAE3DQ60"/>
<reference evidence="1 2" key="1">
    <citation type="submission" date="2021-10" db="EMBL/GenBank/DDBJ databases">
        <title>Anaerobic single-cell dispensing facilitates the cultivation of human gut bacteria.</title>
        <authorList>
            <person name="Afrizal A."/>
        </authorList>
    </citation>
    <scope>NUCLEOTIDE SEQUENCE [LARGE SCALE GENOMIC DNA]</scope>
    <source>
        <strain evidence="1 2">CLA-AA-H277</strain>
    </source>
</reference>
<dbReference type="GO" id="GO:0016779">
    <property type="term" value="F:nucleotidyltransferase activity"/>
    <property type="evidence" value="ECO:0007669"/>
    <property type="project" value="UniProtKB-KW"/>
</dbReference>